<feature type="region of interest" description="Disordered" evidence="1">
    <location>
        <begin position="1"/>
        <end position="71"/>
    </location>
</feature>
<feature type="compositionally biased region" description="Basic and acidic residues" evidence="1">
    <location>
        <begin position="38"/>
        <end position="47"/>
    </location>
</feature>
<dbReference type="AlphaFoldDB" id="A0A0A9EJY1"/>
<protein>
    <submittedName>
        <fullName evidence="2">Uncharacterized protein</fullName>
    </submittedName>
</protein>
<feature type="compositionally biased region" description="Basic residues" evidence="1">
    <location>
        <begin position="1"/>
        <end position="10"/>
    </location>
</feature>
<reference evidence="2" key="1">
    <citation type="submission" date="2014-09" db="EMBL/GenBank/DDBJ databases">
        <authorList>
            <person name="Magalhaes I.L.F."/>
            <person name="Oliveira U."/>
            <person name="Santos F.R."/>
            <person name="Vidigal T.H.D.A."/>
            <person name="Brescovit A.D."/>
            <person name="Santos A.J."/>
        </authorList>
    </citation>
    <scope>NUCLEOTIDE SEQUENCE</scope>
    <source>
        <tissue evidence="2">Shoot tissue taken approximately 20 cm above the soil surface</tissue>
    </source>
</reference>
<evidence type="ECO:0000313" key="2">
    <source>
        <dbReference type="EMBL" id="JAD99323.1"/>
    </source>
</evidence>
<dbReference type="EMBL" id="GBRH01198572">
    <property type="protein sequence ID" value="JAD99323.1"/>
    <property type="molecule type" value="Transcribed_RNA"/>
</dbReference>
<evidence type="ECO:0000256" key="1">
    <source>
        <dbReference type="SAM" id="MobiDB-lite"/>
    </source>
</evidence>
<name>A0A0A9EJY1_ARUDO</name>
<sequence>MLTSKLHPHRPSLLLHSIPHRERTSPSLDSMEAAWRSGGDRGGRSDRTNFGVGEKRRRPSPPRGGRLVMWRSRLRQEEAARRPDPVRERRGGTWWARGEDREFVELVDFAQDSEGLNDVVYFVADSDEDSSGRKIVSDNEDGEFVPDSLVDGGGFSDVLADSLDDVDRFTVVNPDSMDVLLEAVLHGDGGPEDAEVVLHGDGRPEDAVAVLHGDGSPEDAVVVLHGDGGALDEADSPGDTILHGDGDPHHAVAHLQGRGAPDDATGGPSDAIVHGDTGPANAEFIGPDIGGHGQPLSSDNDSDATDTDVTQDWLTTILISLVPSYTHCL</sequence>
<organism evidence="2">
    <name type="scientific">Arundo donax</name>
    <name type="common">Giant reed</name>
    <name type="synonym">Donax arundinaceus</name>
    <dbReference type="NCBI Taxonomy" id="35708"/>
    <lineage>
        <taxon>Eukaryota</taxon>
        <taxon>Viridiplantae</taxon>
        <taxon>Streptophyta</taxon>
        <taxon>Embryophyta</taxon>
        <taxon>Tracheophyta</taxon>
        <taxon>Spermatophyta</taxon>
        <taxon>Magnoliopsida</taxon>
        <taxon>Liliopsida</taxon>
        <taxon>Poales</taxon>
        <taxon>Poaceae</taxon>
        <taxon>PACMAD clade</taxon>
        <taxon>Arundinoideae</taxon>
        <taxon>Arundineae</taxon>
        <taxon>Arundo</taxon>
    </lineage>
</organism>
<accession>A0A0A9EJY1</accession>
<proteinExistence type="predicted"/>
<feature type="region of interest" description="Disordered" evidence="1">
    <location>
        <begin position="283"/>
        <end position="307"/>
    </location>
</feature>
<reference evidence="2" key="2">
    <citation type="journal article" date="2015" name="Data Brief">
        <title>Shoot transcriptome of the giant reed, Arundo donax.</title>
        <authorList>
            <person name="Barrero R.A."/>
            <person name="Guerrero F.D."/>
            <person name="Moolhuijzen P."/>
            <person name="Goolsby J.A."/>
            <person name="Tidwell J."/>
            <person name="Bellgard S.E."/>
            <person name="Bellgard M.I."/>
        </authorList>
    </citation>
    <scope>NUCLEOTIDE SEQUENCE</scope>
    <source>
        <tissue evidence="2">Shoot tissue taken approximately 20 cm above the soil surface</tissue>
    </source>
</reference>